<dbReference type="EMBL" id="BFEA01000365">
    <property type="protein sequence ID" value="GBG81129.1"/>
    <property type="molecule type" value="Genomic_DNA"/>
</dbReference>
<reference evidence="3 4" key="1">
    <citation type="journal article" date="2018" name="Cell">
        <title>The Chara Genome: Secondary Complexity and Implications for Plant Terrestrialization.</title>
        <authorList>
            <person name="Nishiyama T."/>
            <person name="Sakayama H."/>
            <person name="Vries J.D."/>
            <person name="Buschmann H."/>
            <person name="Saint-Marcoux D."/>
            <person name="Ullrich K.K."/>
            <person name="Haas F.B."/>
            <person name="Vanderstraeten L."/>
            <person name="Becker D."/>
            <person name="Lang D."/>
            <person name="Vosolsobe S."/>
            <person name="Rombauts S."/>
            <person name="Wilhelmsson P.K.I."/>
            <person name="Janitza P."/>
            <person name="Kern R."/>
            <person name="Heyl A."/>
            <person name="Rumpler F."/>
            <person name="Villalobos L.I.A.C."/>
            <person name="Clay J.M."/>
            <person name="Skokan R."/>
            <person name="Toyoda A."/>
            <person name="Suzuki Y."/>
            <person name="Kagoshima H."/>
            <person name="Schijlen E."/>
            <person name="Tajeshwar N."/>
            <person name="Catarino B."/>
            <person name="Hetherington A.J."/>
            <person name="Saltykova A."/>
            <person name="Bonnot C."/>
            <person name="Breuninger H."/>
            <person name="Symeonidi A."/>
            <person name="Radhakrishnan G.V."/>
            <person name="Van Nieuwerburgh F."/>
            <person name="Deforce D."/>
            <person name="Chang C."/>
            <person name="Karol K.G."/>
            <person name="Hedrich R."/>
            <person name="Ulvskov P."/>
            <person name="Glockner G."/>
            <person name="Delwiche C.F."/>
            <person name="Petrasek J."/>
            <person name="Van de Peer Y."/>
            <person name="Friml J."/>
            <person name="Beilby M."/>
            <person name="Dolan L."/>
            <person name="Kohara Y."/>
            <person name="Sugano S."/>
            <person name="Fujiyama A."/>
            <person name="Delaux P.-M."/>
            <person name="Quint M."/>
            <person name="TheiBen G."/>
            <person name="Hagemann M."/>
            <person name="Harholt J."/>
            <person name="Dunand C."/>
            <person name="Zachgo S."/>
            <person name="Langdale J."/>
            <person name="Maumus F."/>
            <person name="Straeten D.V.D."/>
            <person name="Gould S.B."/>
            <person name="Rensing S.A."/>
        </authorList>
    </citation>
    <scope>NUCLEOTIDE SEQUENCE [LARGE SCALE GENOMIC DNA]</scope>
    <source>
        <strain evidence="3 4">S276</strain>
    </source>
</reference>
<dbReference type="AlphaFoldDB" id="A0A388LFP5"/>
<accession>A0A388LFP5</accession>
<gene>
    <name evidence="3" type="ORF">CBR_g31805</name>
</gene>
<sequence length="326" mass="36799">MRCSQRLAECESKGTKPQLGPQTPRIPCRQRTAMAAAADLNMQASPSRPVTPPMPVRRTDELQLAFLERRQKYTETAAAELRKWEEEEAACKQAIQRQLEEAEEARQQAAAEAAATTRLQQRQVEASQTQARYQAAMDLLTEESTYRNVLQQQHFRAIEEQEEPTEDERNRETTTVLIENLLYTCNCQQRELLAMRQIFIRHKGMIKAMDKKIVDLQAANSILQAADSQQQAINDRLQTFVNAGLARLSAVESTGGAVSDCSPALAAQTKQFDEWINHIVASLGNISKFARASTAVSCRRSTTKFNNEQLLSSRMEDAELQDREVR</sequence>
<name>A0A388LFP5_CHABU</name>
<feature type="coiled-coil region" evidence="1">
    <location>
        <begin position="81"/>
        <end position="119"/>
    </location>
</feature>
<evidence type="ECO:0000313" key="4">
    <source>
        <dbReference type="Proteomes" id="UP000265515"/>
    </source>
</evidence>
<dbReference type="Gramene" id="GBG81129">
    <property type="protein sequence ID" value="GBG81129"/>
    <property type="gene ID" value="CBR_g31805"/>
</dbReference>
<dbReference type="Proteomes" id="UP000265515">
    <property type="component" value="Unassembled WGS sequence"/>
</dbReference>
<proteinExistence type="predicted"/>
<protein>
    <submittedName>
        <fullName evidence="3">Uncharacterized protein</fullName>
    </submittedName>
</protein>
<evidence type="ECO:0000256" key="2">
    <source>
        <dbReference type="SAM" id="MobiDB-lite"/>
    </source>
</evidence>
<evidence type="ECO:0000256" key="1">
    <source>
        <dbReference type="SAM" id="Coils"/>
    </source>
</evidence>
<feature type="region of interest" description="Disordered" evidence="2">
    <location>
        <begin position="1"/>
        <end position="25"/>
    </location>
</feature>
<organism evidence="3 4">
    <name type="scientific">Chara braunii</name>
    <name type="common">Braun's stonewort</name>
    <dbReference type="NCBI Taxonomy" id="69332"/>
    <lineage>
        <taxon>Eukaryota</taxon>
        <taxon>Viridiplantae</taxon>
        <taxon>Streptophyta</taxon>
        <taxon>Charophyceae</taxon>
        <taxon>Charales</taxon>
        <taxon>Characeae</taxon>
        <taxon>Chara</taxon>
    </lineage>
</organism>
<comment type="caution">
    <text evidence="3">The sequence shown here is derived from an EMBL/GenBank/DDBJ whole genome shotgun (WGS) entry which is preliminary data.</text>
</comment>
<keyword evidence="4" id="KW-1185">Reference proteome</keyword>
<evidence type="ECO:0000313" key="3">
    <source>
        <dbReference type="EMBL" id="GBG81129.1"/>
    </source>
</evidence>
<keyword evidence="1" id="KW-0175">Coiled coil</keyword>